<evidence type="ECO:0000313" key="3">
    <source>
        <dbReference type="Proteomes" id="UP000243688"/>
    </source>
</evidence>
<dbReference type="SUPFAM" id="SSF55383">
    <property type="entry name" value="Copper amine oxidase, domain N"/>
    <property type="match status" value="1"/>
</dbReference>
<dbReference type="InterPro" id="IPR036582">
    <property type="entry name" value="Mao_N_sf"/>
</dbReference>
<dbReference type="AlphaFoldDB" id="A0A2A6DX91"/>
<feature type="domain" description="Copper amine oxidase-like N-terminal" evidence="1">
    <location>
        <begin position="43"/>
        <end position="95"/>
    </location>
</feature>
<comment type="caution">
    <text evidence="2">The sequence shown here is derived from an EMBL/GenBank/DDBJ whole genome shotgun (WGS) entry which is preliminary data.</text>
</comment>
<evidence type="ECO:0000259" key="1">
    <source>
        <dbReference type="Pfam" id="PF07833"/>
    </source>
</evidence>
<dbReference type="Proteomes" id="UP000243688">
    <property type="component" value="Unassembled WGS sequence"/>
</dbReference>
<dbReference type="InterPro" id="IPR012854">
    <property type="entry name" value="Cu_amine_oxidase-like_N"/>
</dbReference>
<name>A0A2A6DX91_9BACL</name>
<dbReference type="Pfam" id="PF07833">
    <property type="entry name" value="Cu_amine_oxidN1"/>
    <property type="match status" value="1"/>
</dbReference>
<evidence type="ECO:0000313" key="2">
    <source>
        <dbReference type="EMBL" id="PDO09312.1"/>
    </source>
</evidence>
<dbReference type="EMBL" id="MOXJ01000047">
    <property type="protein sequence ID" value="PDO09312.1"/>
    <property type="molecule type" value="Genomic_DNA"/>
</dbReference>
<reference evidence="2 3" key="1">
    <citation type="submission" date="2016-12" db="EMBL/GenBank/DDBJ databases">
        <title>Candidatus Reconcilibacillus cellulovorans genome.</title>
        <authorList>
            <person name="Kolinko S."/>
            <person name="Wu Y.-W."/>
            <person name="Tachea F."/>
            <person name="Denzel E."/>
            <person name="Hiras J."/>
            <person name="Baecker N."/>
            <person name="Chan L.J."/>
            <person name="Eichorst S.A."/>
            <person name="Frey D."/>
            <person name="Adams P.D."/>
            <person name="Pray T."/>
            <person name="Tanjore D."/>
            <person name="Petzold C.J."/>
            <person name="Gladden J.M."/>
            <person name="Simmons B.A."/>
            <person name="Singer S.W."/>
        </authorList>
    </citation>
    <scope>NUCLEOTIDE SEQUENCE [LARGE SCALE GENOMIC DNA]</scope>
    <source>
        <strain evidence="2">JTherm</strain>
    </source>
</reference>
<protein>
    <recommendedName>
        <fullName evidence="1">Copper amine oxidase-like N-terminal domain-containing protein</fullName>
    </recommendedName>
</protein>
<gene>
    <name evidence="2" type="ORF">BLM47_13275</name>
</gene>
<sequence>MQNGTENEGWIVKRRSTWGIVLSALLLAGSGVAWADAVVRVHLNGTTLEFDGADVRLTPDGVMVPLRRISEALGALVVWDGDNTTANLYKPNVHLLVAEDVSREGDGYVIRRPFGRIESGLQKKFSVLVQVDNLKTNLESFRVRVVDPKGETVGDSPDLSAAGVKDNFWVRSDFQISFNRKGEYRVQFLAKLPGGSYATLSEKAIVAE</sequence>
<proteinExistence type="predicted"/>
<organism evidence="2 3">
    <name type="scientific">Candidatus Reconcilbacillus cellulovorans</name>
    <dbReference type="NCBI Taxonomy" id="1906605"/>
    <lineage>
        <taxon>Bacteria</taxon>
        <taxon>Bacillati</taxon>
        <taxon>Bacillota</taxon>
        <taxon>Bacilli</taxon>
        <taxon>Bacillales</taxon>
        <taxon>Paenibacillaceae</taxon>
        <taxon>Candidatus Reconcilbacillus</taxon>
    </lineage>
</organism>
<accession>A0A2A6DX91</accession>